<reference evidence="2 3" key="1">
    <citation type="journal article" date="2021" name="Int. J. Syst. Evol. Microbiol.">
        <title>Reticulibacter mediterranei gen. nov., sp. nov., within the new family Reticulibacteraceae fam. nov., and Ktedonospora formicarum gen. nov., sp. nov., Ktedonobacter robiniae sp. nov., Dictyobacter formicarum sp. nov. and Dictyobacter arantiisoli sp. nov., belonging to the class Ktedonobacteria.</title>
        <authorList>
            <person name="Yabe S."/>
            <person name="Zheng Y."/>
            <person name="Wang C.M."/>
            <person name="Sakai Y."/>
            <person name="Abe K."/>
            <person name="Yokota A."/>
            <person name="Donadio S."/>
            <person name="Cavaletti L."/>
            <person name="Monciardini P."/>
        </authorList>
    </citation>
    <scope>NUCLEOTIDE SEQUENCE [LARGE SCALE GENOMIC DNA]</scope>
    <source>
        <strain evidence="2 3">SOSP1-9</strain>
    </source>
</reference>
<evidence type="ECO:0000313" key="2">
    <source>
        <dbReference type="EMBL" id="GHO89262.1"/>
    </source>
</evidence>
<comment type="caution">
    <text evidence="2">The sequence shown here is derived from an EMBL/GenBank/DDBJ whole genome shotgun (WGS) entry which is preliminary data.</text>
</comment>
<dbReference type="EMBL" id="BNJJ01000033">
    <property type="protein sequence ID" value="GHO89262.1"/>
    <property type="molecule type" value="Genomic_DNA"/>
</dbReference>
<dbReference type="Proteomes" id="UP000635565">
    <property type="component" value="Unassembled WGS sequence"/>
</dbReference>
<dbReference type="Pfam" id="PF12802">
    <property type="entry name" value="MarR_2"/>
    <property type="match status" value="1"/>
</dbReference>
<sequence>MSGQHASPQSKREHLIEVVLQASRENSTTAVFFHASMADRMGLGATEEKTLSLLDRFGPLTAGEIASQTGLTTPSVTSLLDRLESKGMARRVRDPHDRRRVIVEPDPERMAELNQMFYSVQATFQDLLTVYSDEQLETIADFLTRSVQRSQEFIATLQEKDEA</sequence>
<evidence type="ECO:0000313" key="3">
    <source>
        <dbReference type="Proteomes" id="UP000635565"/>
    </source>
</evidence>
<proteinExistence type="predicted"/>
<dbReference type="PANTHER" id="PTHR33164">
    <property type="entry name" value="TRANSCRIPTIONAL REGULATOR, MARR FAMILY"/>
    <property type="match status" value="1"/>
</dbReference>
<evidence type="ECO:0000259" key="1">
    <source>
        <dbReference type="PROSITE" id="PS50995"/>
    </source>
</evidence>
<dbReference type="InterPro" id="IPR000835">
    <property type="entry name" value="HTH_MarR-typ"/>
</dbReference>
<dbReference type="SMART" id="SM00347">
    <property type="entry name" value="HTH_MARR"/>
    <property type="match status" value="1"/>
</dbReference>
<gene>
    <name evidence="2" type="primary">ycgE_2</name>
    <name evidence="2" type="ORF">KSZ_72680</name>
</gene>
<dbReference type="SUPFAM" id="SSF46785">
    <property type="entry name" value="Winged helix' DNA-binding domain"/>
    <property type="match status" value="1"/>
</dbReference>
<dbReference type="PANTHER" id="PTHR33164:SF106">
    <property type="entry name" value="TRANSCRIPTIONAL REGULATORY PROTEIN"/>
    <property type="match status" value="1"/>
</dbReference>
<dbReference type="InterPro" id="IPR039422">
    <property type="entry name" value="MarR/SlyA-like"/>
</dbReference>
<dbReference type="InterPro" id="IPR036390">
    <property type="entry name" value="WH_DNA-bd_sf"/>
</dbReference>
<dbReference type="PROSITE" id="PS50995">
    <property type="entry name" value="HTH_MARR_2"/>
    <property type="match status" value="1"/>
</dbReference>
<keyword evidence="3" id="KW-1185">Reference proteome</keyword>
<dbReference type="Gene3D" id="1.10.10.10">
    <property type="entry name" value="Winged helix-like DNA-binding domain superfamily/Winged helix DNA-binding domain"/>
    <property type="match status" value="1"/>
</dbReference>
<dbReference type="RefSeq" id="WP_201366785.1">
    <property type="nucleotide sequence ID" value="NZ_BNJJ01000033.1"/>
</dbReference>
<name>A0ABQ3VSK2_9CHLR</name>
<feature type="domain" description="HTH marR-type" evidence="1">
    <location>
        <begin position="12"/>
        <end position="148"/>
    </location>
</feature>
<dbReference type="InterPro" id="IPR036388">
    <property type="entry name" value="WH-like_DNA-bd_sf"/>
</dbReference>
<protein>
    <submittedName>
        <fullName evidence="2">HTH-type transcriptional regulator YcgE</fullName>
    </submittedName>
</protein>
<organism evidence="2 3">
    <name type="scientific">Dictyobacter formicarum</name>
    <dbReference type="NCBI Taxonomy" id="2778368"/>
    <lineage>
        <taxon>Bacteria</taxon>
        <taxon>Bacillati</taxon>
        <taxon>Chloroflexota</taxon>
        <taxon>Ktedonobacteria</taxon>
        <taxon>Ktedonobacterales</taxon>
        <taxon>Dictyobacteraceae</taxon>
        <taxon>Dictyobacter</taxon>
    </lineage>
</organism>
<accession>A0ABQ3VSK2</accession>